<evidence type="ECO:0000256" key="2">
    <source>
        <dbReference type="ARBA" id="ARBA00023125"/>
    </source>
</evidence>
<dbReference type="KEGG" id="shun:DWB77_07272"/>
<evidence type="ECO:0000256" key="4">
    <source>
        <dbReference type="SAM" id="MobiDB-lite"/>
    </source>
</evidence>
<name>A0A387HMB0_9ACTN</name>
<evidence type="ECO:0000313" key="7">
    <source>
        <dbReference type="Proteomes" id="UP000271554"/>
    </source>
</evidence>
<feature type="region of interest" description="Disordered" evidence="4">
    <location>
        <begin position="333"/>
        <end position="352"/>
    </location>
</feature>
<dbReference type="Proteomes" id="UP000271554">
    <property type="component" value="Chromosome"/>
</dbReference>
<dbReference type="InterPro" id="IPR018062">
    <property type="entry name" value="HTH_AraC-typ_CS"/>
</dbReference>
<dbReference type="RefSeq" id="WP_120728627.1">
    <property type="nucleotide sequence ID" value="NZ_CP032698.1"/>
</dbReference>
<protein>
    <submittedName>
        <fullName evidence="6">Transcriptional activator NphR</fullName>
    </submittedName>
</protein>
<reference evidence="6 7" key="1">
    <citation type="submission" date="2018-10" db="EMBL/GenBank/DDBJ databases">
        <title>Relationship between Morphology and Antimicrobial Activity in Streptomyces.</title>
        <authorList>
            <person name="Kang H.J."/>
            <person name="Kim S.B."/>
        </authorList>
    </citation>
    <scope>NUCLEOTIDE SEQUENCE [LARGE SCALE GENOMIC DNA]</scope>
    <source>
        <strain evidence="6 7">BH38</strain>
    </source>
</reference>
<proteinExistence type="predicted"/>
<feature type="domain" description="HTH araC/xylS-type" evidence="5">
    <location>
        <begin position="217"/>
        <end position="320"/>
    </location>
</feature>
<dbReference type="PROSITE" id="PS01124">
    <property type="entry name" value="HTH_ARAC_FAMILY_2"/>
    <property type="match status" value="1"/>
</dbReference>
<keyword evidence="1" id="KW-0805">Transcription regulation</keyword>
<dbReference type="GO" id="GO:0043565">
    <property type="term" value="F:sequence-specific DNA binding"/>
    <property type="evidence" value="ECO:0007669"/>
    <property type="project" value="InterPro"/>
</dbReference>
<dbReference type="Gene3D" id="1.10.10.60">
    <property type="entry name" value="Homeodomain-like"/>
    <property type="match status" value="1"/>
</dbReference>
<dbReference type="PRINTS" id="PR00032">
    <property type="entry name" value="HTHARAC"/>
</dbReference>
<keyword evidence="7" id="KW-1185">Reference proteome</keyword>
<keyword evidence="2" id="KW-0238">DNA-binding</keyword>
<dbReference type="PROSITE" id="PS00041">
    <property type="entry name" value="HTH_ARAC_FAMILY_1"/>
    <property type="match status" value="1"/>
</dbReference>
<dbReference type="SMART" id="SM00342">
    <property type="entry name" value="HTH_ARAC"/>
    <property type="match status" value="1"/>
</dbReference>
<dbReference type="Pfam" id="PF14525">
    <property type="entry name" value="AraC_binding_2"/>
    <property type="match status" value="1"/>
</dbReference>
<dbReference type="InterPro" id="IPR018060">
    <property type="entry name" value="HTH_AraC"/>
</dbReference>
<dbReference type="InterPro" id="IPR050204">
    <property type="entry name" value="AraC_XylS_family_regulators"/>
</dbReference>
<organism evidence="6 7">
    <name type="scientific">Streptomyces hundungensis</name>
    <dbReference type="NCBI Taxonomy" id="1077946"/>
    <lineage>
        <taxon>Bacteria</taxon>
        <taxon>Bacillati</taxon>
        <taxon>Actinomycetota</taxon>
        <taxon>Actinomycetes</taxon>
        <taxon>Kitasatosporales</taxon>
        <taxon>Streptomycetaceae</taxon>
        <taxon>Streptomyces</taxon>
    </lineage>
</organism>
<dbReference type="OrthoDB" id="9799345at2"/>
<dbReference type="PANTHER" id="PTHR46796:SF6">
    <property type="entry name" value="ARAC SUBFAMILY"/>
    <property type="match status" value="1"/>
</dbReference>
<evidence type="ECO:0000256" key="3">
    <source>
        <dbReference type="ARBA" id="ARBA00023163"/>
    </source>
</evidence>
<evidence type="ECO:0000256" key="1">
    <source>
        <dbReference type="ARBA" id="ARBA00023015"/>
    </source>
</evidence>
<dbReference type="SUPFAM" id="SSF46689">
    <property type="entry name" value="Homeodomain-like"/>
    <property type="match status" value="1"/>
</dbReference>
<keyword evidence="3" id="KW-0804">Transcription</keyword>
<evidence type="ECO:0000313" key="6">
    <source>
        <dbReference type="EMBL" id="AYG85056.1"/>
    </source>
</evidence>
<dbReference type="GO" id="GO:0003700">
    <property type="term" value="F:DNA-binding transcription factor activity"/>
    <property type="evidence" value="ECO:0007669"/>
    <property type="project" value="InterPro"/>
</dbReference>
<dbReference type="InterPro" id="IPR020449">
    <property type="entry name" value="Tscrpt_reg_AraC-type_HTH"/>
</dbReference>
<accession>A0A387HMB0</accession>
<sequence>MLPETIFRSSALEPADRFGTWRDIMTETHAPMDLRSEHEAEFWVNQRNIALGDVTVYPLECFPLTFRRTPKLISKSDPEAFHISLVKRGTGMLRLGKETLVHGAFDYHTSDTSRSFELSSGPDPFEIIGVEIPKAALPMPPRAAAKVIGRRISARTGIGSLLATFLTQVTEESSTYQEGDGARLSTVLADLVASLFAGVLDADRSLPPETHRRTSLLRIKSFIHNNSDSSELDVAAIAAAHHISVSYLHRLFQQEGKGMTVAGFLLEQRLTRARQDLSDPLRQDVPVHAIAARRGFSHAAAFSRAFKNAYGIPPTDFRRQVIPPTGTPCALPLHPSAPVAPTAASRPAIREG</sequence>
<gene>
    <name evidence="6" type="primary">nphR</name>
    <name evidence="6" type="ORF">DWB77_07272</name>
</gene>
<evidence type="ECO:0000259" key="5">
    <source>
        <dbReference type="PROSITE" id="PS01124"/>
    </source>
</evidence>
<dbReference type="Pfam" id="PF12833">
    <property type="entry name" value="HTH_18"/>
    <property type="match status" value="1"/>
</dbReference>
<dbReference type="EMBL" id="CP032698">
    <property type="protein sequence ID" value="AYG85056.1"/>
    <property type="molecule type" value="Genomic_DNA"/>
</dbReference>
<dbReference type="AlphaFoldDB" id="A0A387HMB0"/>
<dbReference type="InterPro" id="IPR009057">
    <property type="entry name" value="Homeodomain-like_sf"/>
</dbReference>
<dbReference type="PANTHER" id="PTHR46796">
    <property type="entry name" value="HTH-TYPE TRANSCRIPTIONAL ACTIVATOR RHAS-RELATED"/>
    <property type="match status" value="1"/>
</dbReference>
<dbReference type="InterPro" id="IPR035418">
    <property type="entry name" value="AraC-bd_2"/>
</dbReference>